<dbReference type="OrthoDB" id="75502at2759"/>
<evidence type="ECO:0000313" key="1">
    <source>
        <dbReference type="EMBL" id="VDN21624.1"/>
    </source>
</evidence>
<dbReference type="EMBL" id="UYRU01071928">
    <property type="protein sequence ID" value="VDN21624.1"/>
    <property type="molecule type" value="Genomic_DNA"/>
</dbReference>
<dbReference type="AlphaFoldDB" id="A0A3P7LXB3"/>
<dbReference type="Proteomes" id="UP000281553">
    <property type="component" value="Unassembled WGS sequence"/>
</dbReference>
<evidence type="ECO:0008006" key="3">
    <source>
        <dbReference type="Google" id="ProtNLM"/>
    </source>
</evidence>
<proteinExistence type="predicted"/>
<name>A0A3P7LXB3_DIBLA</name>
<sequence>MATHGNGINFHVPKVITIVSASHSDSPKHSTVDIRTSGVIQPGDLLMSIQGDSPLGKSIDKLNARYSLCDDQRCPGRLAIVTQYTVADNVIPNCGVFDVRIIKRSASLGINLQGKGKTALSKFIN</sequence>
<organism evidence="1 2">
    <name type="scientific">Dibothriocephalus latus</name>
    <name type="common">Fish tapeworm</name>
    <name type="synonym">Diphyllobothrium latum</name>
    <dbReference type="NCBI Taxonomy" id="60516"/>
    <lineage>
        <taxon>Eukaryota</taxon>
        <taxon>Metazoa</taxon>
        <taxon>Spiralia</taxon>
        <taxon>Lophotrochozoa</taxon>
        <taxon>Platyhelminthes</taxon>
        <taxon>Cestoda</taxon>
        <taxon>Eucestoda</taxon>
        <taxon>Diphyllobothriidea</taxon>
        <taxon>Diphyllobothriidae</taxon>
        <taxon>Dibothriocephalus</taxon>
    </lineage>
</organism>
<keyword evidence="2" id="KW-1185">Reference proteome</keyword>
<protein>
    <recommendedName>
        <fullName evidence="3">PDZ domain-containing protein</fullName>
    </recommendedName>
</protein>
<accession>A0A3P7LXB3</accession>
<evidence type="ECO:0000313" key="2">
    <source>
        <dbReference type="Proteomes" id="UP000281553"/>
    </source>
</evidence>
<reference evidence="1 2" key="1">
    <citation type="submission" date="2018-11" db="EMBL/GenBank/DDBJ databases">
        <authorList>
            <consortium name="Pathogen Informatics"/>
        </authorList>
    </citation>
    <scope>NUCLEOTIDE SEQUENCE [LARGE SCALE GENOMIC DNA]</scope>
</reference>
<gene>
    <name evidence="1" type="ORF">DILT_LOCUS13873</name>
</gene>